<dbReference type="EMBL" id="CP013386">
    <property type="protein sequence ID" value="AOJ01410.1"/>
    <property type="molecule type" value="Genomic_DNA"/>
</dbReference>
<proteinExistence type="predicted"/>
<feature type="region of interest" description="Disordered" evidence="1">
    <location>
        <begin position="1"/>
        <end position="44"/>
    </location>
</feature>
<evidence type="ECO:0000256" key="1">
    <source>
        <dbReference type="SAM" id="MobiDB-lite"/>
    </source>
</evidence>
<sequence>MPAPGPPQRRDATRHAGRTSQHAIQPPQPPPEQQLSPASCPNAPSRFAICTRHCDGPASR</sequence>
<dbReference type="KEGG" id="buu:WS70_05845"/>
<dbReference type="AlphaFoldDB" id="A0A1B4FCL2"/>
<organism evidence="2 3">
    <name type="scientific">Burkholderia mayonis</name>
    <dbReference type="NCBI Taxonomy" id="1385591"/>
    <lineage>
        <taxon>Bacteria</taxon>
        <taxon>Pseudomonadati</taxon>
        <taxon>Pseudomonadota</taxon>
        <taxon>Betaproteobacteria</taxon>
        <taxon>Burkholderiales</taxon>
        <taxon>Burkholderiaceae</taxon>
        <taxon>Burkholderia</taxon>
        <taxon>pseudomallei group</taxon>
    </lineage>
</organism>
<dbReference type="Proteomes" id="UP000062519">
    <property type="component" value="Chromosome 1"/>
</dbReference>
<protein>
    <submittedName>
        <fullName evidence="2">Uncharacterized protein</fullName>
    </submittedName>
</protein>
<evidence type="ECO:0000313" key="3">
    <source>
        <dbReference type="Proteomes" id="UP000062519"/>
    </source>
</evidence>
<gene>
    <name evidence="2" type="ORF">WS70_05845</name>
</gene>
<name>A0A1B4FCL2_9BURK</name>
<keyword evidence="3" id="KW-1185">Reference proteome</keyword>
<reference evidence="2 3" key="1">
    <citation type="submission" date="2015-12" db="EMBL/GenBank/DDBJ databases">
        <title>Diversity of Burkholderia near neighbor genomes.</title>
        <authorList>
            <person name="Sahl J."/>
            <person name="Wagner D."/>
            <person name="Keim P."/>
        </authorList>
    </citation>
    <scope>NUCLEOTIDE SEQUENCE [LARGE SCALE GENOMIC DNA]</scope>
    <source>
        <strain evidence="2 3">BDU6</strain>
    </source>
</reference>
<accession>A0A1B4FCL2</accession>
<evidence type="ECO:0000313" key="2">
    <source>
        <dbReference type="EMBL" id="AOJ01410.1"/>
    </source>
</evidence>